<dbReference type="AlphaFoldDB" id="A0A7R8GZY2"/>
<dbReference type="InterPro" id="IPR012677">
    <property type="entry name" value="Nucleotide-bd_a/b_plait_sf"/>
</dbReference>
<dbReference type="SMART" id="SM00360">
    <property type="entry name" value="RRM"/>
    <property type="match status" value="1"/>
</dbReference>
<dbReference type="InterPro" id="IPR014940">
    <property type="entry name" value="BAAT_C"/>
</dbReference>
<dbReference type="PANTHER" id="PTHR10824:SF4">
    <property type="entry name" value="ACYL-COENZYME A THIOESTERASE 1-LIKE"/>
    <property type="match status" value="1"/>
</dbReference>
<gene>
    <name evidence="4" type="ORF">LSAA_1640</name>
</gene>
<dbReference type="EMBL" id="HG994580">
    <property type="protein sequence ID" value="CAF2775770.1"/>
    <property type="molecule type" value="Genomic_DNA"/>
</dbReference>
<dbReference type="PROSITE" id="PS50102">
    <property type="entry name" value="RRM"/>
    <property type="match status" value="1"/>
</dbReference>
<feature type="region of interest" description="Disordered" evidence="3">
    <location>
        <begin position="665"/>
        <end position="715"/>
    </location>
</feature>
<dbReference type="Proteomes" id="UP000675881">
    <property type="component" value="Chromosome 1"/>
</dbReference>
<dbReference type="SUPFAM" id="SSF53474">
    <property type="entry name" value="alpha/beta-Hydrolases"/>
    <property type="match status" value="1"/>
</dbReference>
<dbReference type="SUPFAM" id="SSF54928">
    <property type="entry name" value="RNA-binding domain, RBD"/>
    <property type="match status" value="1"/>
</dbReference>
<accession>A0A7R8GZY2</accession>
<feature type="compositionally biased region" description="Polar residues" evidence="3">
    <location>
        <begin position="68"/>
        <end position="93"/>
    </location>
</feature>
<evidence type="ECO:0000313" key="5">
    <source>
        <dbReference type="Proteomes" id="UP000675881"/>
    </source>
</evidence>
<sequence>MSKLDFEELHKDLLKLIDEDSLYWIRNEAKFRATRQGCTFEEFDAIVKTSHLNPVTSHDIKELKKNQGVNWNPKINQGGQPPASSSKQFQENNLEGKRPSTISTSIEYTSVPDLKSLNPFRLERAFKNECYSSELLVKIFIDILDNHATKHGCNSLSNSSIENFKKTFIPKEDLKFIWNVIKAVHHSNRLDINIGFLSKKQIRTILNITRNVIHSIELKEEEEEQIKLELSKRNILVDERVSIRVLDVDLSHLIIRTKLINEEQRLFYESVNQFKVGDSQILDLDESVPSKGYSIPDSMGIFWSMKKIEDKGGYDFLMPSDVTKPLNFDITVEDFRKVLCSESISRHYMSSGVKRIKLNHGRTRGTLFIPASQPGDKFPAIINLYGGIHNKNVIEEDSSMLASRGIVTLSLGYFGVDDLPRSYKTLEAEYFEEAIDYLLTRDDVMKHKACLRPDVIGAICIQNGACVSILTSLTKNGVSMGELAHASDLDSKLNIPIENFPGNVLWIAGEDDKNFLSVDFAKNAETRAKESGKNNFELVVYPGMGHFVRLPFTPLTKYTAHPLLPKGVLVYYGGEPNLQAKGQENAWLKKIQFFKKKIPIYSLQFNFYNPIGINLIRHENITKTKKDVVESPGYTVGALSQLISGNDDLPFKSLFATSNKQKEASLPCPLTGSTNKNNHDVMTNEEVKEDDEVFGRRASTSHSKSKTESPIGGRQRKKDLYRLFKPFGSIECVRFRGAARPDPKTLKKVTVIRKLHHESQAESATKLNGTVYNDKTLRIDIALKDKVDQKRRFFVVCGAVSNIRLVRDKSTGIGKGFGFINFMDSDGVLNALELNHTELKGRKIRVMRSSNRPKTLVNRKITKNSAMTGSKKQAQGQVLLPL</sequence>
<dbReference type="Pfam" id="PF00076">
    <property type="entry name" value="RRM_1"/>
    <property type="match status" value="1"/>
</dbReference>
<dbReference type="GO" id="GO:0047617">
    <property type="term" value="F:fatty acyl-CoA hydrolase activity"/>
    <property type="evidence" value="ECO:0007669"/>
    <property type="project" value="TreeGrafter"/>
</dbReference>
<dbReference type="InterPro" id="IPR029058">
    <property type="entry name" value="AB_hydrolase_fold"/>
</dbReference>
<name>A0A7R8GZY2_LEPSM</name>
<dbReference type="GO" id="GO:0006637">
    <property type="term" value="P:acyl-CoA metabolic process"/>
    <property type="evidence" value="ECO:0007669"/>
    <property type="project" value="TreeGrafter"/>
</dbReference>
<dbReference type="OrthoDB" id="442677at2759"/>
<feature type="region of interest" description="Disordered" evidence="3">
    <location>
        <begin position="68"/>
        <end position="98"/>
    </location>
</feature>
<dbReference type="InterPro" id="IPR031733">
    <property type="entry name" value="Dynein_attach_N"/>
</dbReference>
<evidence type="ECO:0000313" key="4">
    <source>
        <dbReference type="EMBL" id="CAF2775770.1"/>
    </source>
</evidence>
<dbReference type="InterPro" id="IPR006862">
    <property type="entry name" value="Thio_Ohase/aa_AcTrfase"/>
</dbReference>
<keyword evidence="1 2" id="KW-0694">RNA-binding</keyword>
<dbReference type="InterPro" id="IPR042490">
    <property type="entry name" value="Thio_Ohase/BAAT_N"/>
</dbReference>
<evidence type="ECO:0000256" key="3">
    <source>
        <dbReference type="SAM" id="MobiDB-lite"/>
    </source>
</evidence>
<evidence type="ECO:0000256" key="1">
    <source>
        <dbReference type="ARBA" id="ARBA00022884"/>
    </source>
</evidence>
<dbReference type="Gene3D" id="3.40.50.1820">
    <property type="entry name" value="alpha/beta hydrolase"/>
    <property type="match status" value="1"/>
</dbReference>
<dbReference type="InterPro" id="IPR035979">
    <property type="entry name" value="RBD_domain_sf"/>
</dbReference>
<dbReference type="Pfam" id="PF08840">
    <property type="entry name" value="BAAT_C"/>
    <property type="match status" value="1"/>
</dbReference>
<dbReference type="PANTHER" id="PTHR10824">
    <property type="entry name" value="ACYL-COENZYME A THIOESTERASE-RELATED"/>
    <property type="match status" value="1"/>
</dbReference>
<protein>
    <submittedName>
        <fullName evidence="4">(salmon louse) hypothetical protein</fullName>
    </submittedName>
</protein>
<evidence type="ECO:0000256" key="2">
    <source>
        <dbReference type="PROSITE-ProRule" id="PRU00176"/>
    </source>
</evidence>
<reference evidence="4" key="1">
    <citation type="submission" date="2021-02" db="EMBL/GenBank/DDBJ databases">
        <authorList>
            <person name="Bekaert M."/>
        </authorList>
    </citation>
    <scope>NUCLEOTIDE SEQUENCE</scope>
    <source>
        <strain evidence="4">IoA-00</strain>
    </source>
</reference>
<dbReference type="InterPro" id="IPR000504">
    <property type="entry name" value="RRM_dom"/>
</dbReference>
<organism evidence="4 5">
    <name type="scientific">Lepeophtheirus salmonis</name>
    <name type="common">Salmon louse</name>
    <name type="synonym">Caligus salmonis</name>
    <dbReference type="NCBI Taxonomy" id="72036"/>
    <lineage>
        <taxon>Eukaryota</taxon>
        <taxon>Metazoa</taxon>
        <taxon>Ecdysozoa</taxon>
        <taxon>Arthropoda</taxon>
        <taxon>Crustacea</taxon>
        <taxon>Multicrustacea</taxon>
        <taxon>Hexanauplia</taxon>
        <taxon>Copepoda</taxon>
        <taxon>Siphonostomatoida</taxon>
        <taxon>Caligidae</taxon>
        <taxon>Lepeophtheirus</taxon>
    </lineage>
</organism>
<proteinExistence type="predicted"/>
<keyword evidence="5" id="KW-1185">Reference proteome</keyword>
<dbReference type="Pfam" id="PF15867">
    <property type="entry name" value="Dynein_attach_N"/>
    <property type="match status" value="1"/>
</dbReference>
<dbReference type="Gene3D" id="2.60.40.2240">
    <property type="entry name" value="Acyl-CoA thioester hydrolase/BAAT N-terminal domain"/>
    <property type="match status" value="1"/>
</dbReference>
<dbReference type="GO" id="GO:0003723">
    <property type="term" value="F:RNA binding"/>
    <property type="evidence" value="ECO:0007669"/>
    <property type="project" value="UniProtKB-UniRule"/>
</dbReference>
<dbReference type="Pfam" id="PF04775">
    <property type="entry name" value="Bile_Hydr_Trans"/>
    <property type="match status" value="1"/>
</dbReference>
<dbReference type="GO" id="GO:0006631">
    <property type="term" value="P:fatty acid metabolic process"/>
    <property type="evidence" value="ECO:0007669"/>
    <property type="project" value="TreeGrafter"/>
</dbReference>
<dbReference type="Gene3D" id="3.30.70.330">
    <property type="match status" value="2"/>
</dbReference>